<evidence type="ECO:0000256" key="1">
    <source>
        <dbReference type="SAM" id="MobiDB-lite"/>
    </source>
</evidence>
<evidence type="ECO:0000313" key="2">
    <source>
        <dbReference type="EMBL" id="KAH1107486.1"/>
    </source>
</evidence>
<feature type="region of interest" description="Disordered" evidence="1">
    <location>
        <begin position="63"/>
        <end position="83"/>
    </location>
</feature>
<reference evidence="2 3" key="1">
    <citation type="journal article" date="2021" name="Plant Biotechnol. J.">
        <title>Multi-omics assisted identification of the key and species-specific regulatory components of drought-tolerant mechanisms in Gossypium stocksii.</title>
        <authorList>
            <person name="Yu D."/>
            <person name="Ke L."/>
            <person name="Zhang D."/>
            <person name="Wu Y."/>
            <person name="Sun Y."/>
            <person name="Mei J."/>
            <person name="Sun J."/>
            <person name="Sun Y."/>
        </authorList>
    </citation>
    <scope>NUCLEOTIDE SEQUENCE [LARGE SCALE GENOMIC DNA]</scope>
    <source>
        <strain evidence="3">cv. E1</strain>
        <tissue evidence="2">Leaf</tissue>
    </source>
</reference>
<keyword evidence="3" id="KW-1185">Reference proteome</keyword>
<dbReference type="EMBL" id="JAIQCV010000004">
    <property type="protein sequence ID" value="KAH1107486.1"/>
    <property type="molecule type" value="Genomic_DNA"/>
</dbReference>
<comment type="caution">
    <text evidence="2">The sequence shown here is derived from an EMBL/GenBank/DDBJ whole genome shotgun (WGS) entry which is preliminary data.</text>
</comment>
<sequence length="83" mass="9482">MEPTNERKYGCSSFVKKEEIVENRKGACGSTKAKLNGMIRWMQETGPVLQEFVGAPIKKYSLGKGKEPMEQRRFRPLDDSNED</sequence>
<proteinExistence type="predicted"/>
<dbReference type="AlphaFoldDB" id="A0A9D3W1Y0"/>
<name>A0A9D3W1Y0_9ROSI</name>
<organism evidence="2 3">
    <name type="scientific">Gossypium stocksii</name>
    <dbReference type="NCBI Taxonomy" id="47602"/>
    <lineage>
        <taxon>Eukaryota</taxon>
        <taxon>Viridiplantae</taxon>
        <taxon>Streptophyta</taxon>
        <taxon>Embryophyta</taxon>
        <taxon>Tracheophyta</taxon>
        <taxon>Spermatophyta</taxon>
        <taxon>Magnoliopsida</taxon>
        <taxon>eudicotyledons</taxon>
        <taxon>Gunneridae</taxon>
        <taxon>Pentapetalae</taxon>
        <taxon>rosids</taxon>
        <taxon>malvids</taxon>
        <taxon>Malvales</taxon>
        <taxon>Malvaceae</taxon>
        <taxon>Malvoideae</taxon>
        <taxon>Gossypium</taxon>
    </lineage>
</organism>
<accession>A0A9D3W1Y0</accession>
<evidence type="ECO:0000313" key="3">
    <source>
        <dbReference type="Proteomes" id="UP000828251"/>
    </source>
</evidence>
<dbReference type="Proteomes" id="UP000828251">
    <property type="component" value="Unassembled WGS sequence"/>
</dbReference>
<protein>
    <submittedName>
        <fullName evidence="2">Uncharacterized protein</fullName>
    </submittedName>
</protein>
<feature type="compositionally biased region" description="Basic and acidic residues" evidence="1">
    <location>
        <begin position="64"/>
        <end position="83"/>
    </location>
</feature>
<gene>
    <name evidence="2" type="ORF">J1N35_011254</name>
</gene>